<protein>
    <submittedName>
        <fullName evidence="2">DNA breaking-rejoining protein</fullName>
    </submittedName>
</protein>
<sequence>MNLRTGLLSLLFTMSACMTTVAMETPQLVAFPAGESATAIRDRLSGEDSTSYSLEAKKGQTLNVRLATDNSSNYFNIRREGADGALFIGSQEGRPAALKITQDGMYLIDVYLMRSAARRGESARFTLNVAVE</sequence>
<dbReference type="AlphaFoldDB" id="A0A8J3GGJ3"/>
<gene>
    <name evidence="2" type="ORF">GCM10010136_08720</name>
</gene>
<reference evidence="2" key="2">
    <citation type="submission" date="2020-09" db="EMBL/GenBank/DDBJ databases">
        <authorList>
            <person name="Sun Q."/>
            <person name="Kim S."/>
        </authorList>
    </citation>
    <scope>NUCLEOTIDE SEQUENCE</scope>
    <source>
        <strain evidence="2">KCTC 42097</strain>
    </source>
</reference>
<feature type="signal peptide" evidence="1">
    <location>
        <begin position="1"/>
        <end position="22"/>
    </location>
</feature>
<organism evidence="2 3">
    <name type="scientific">Limoniibacter endophyticus</name>
    <dbReference type="NCBI Taxonomy" id="1565040"/>
    <lineage>
        <taxon>Bacteria</taxon>
        <taxon>Pseudomonadati</taxon>
        <taxon>Pseudomonadota</taxon>
        <taxon>Alphaproteobacteria</taxon>
        <taxon>Hyphomicrobiales</taxon>
        <taxon>Bartonellaceae</taxon>
        <taxon>Limoniibacter</taxon>
    </lineage>
</organism>
<feature type="chain" id="PRO_5035304486" evidence="1">
    <location>
        <begin position="23"/>
        <end position="132"/>
    </location>
</feature>
<reference evidence="2" key="1">
    <citation type="journal article" date="2014" name="Int. J. Syst. Evol. Microbiol.">
        <title>Complete genome sequence of Corynebacterium casei LMG S-19264T (=DSM 44701T), isolated from a smear-ripened cheese.</title>
        <authorList>
            <consortium name="US DOE Joint Genome Institute (JGI-PGF)"/>
            <person name="Walter F."/>
            <person name="Albersmeier A."/>
            <person name="Kalinowski J."/>
            <person name="Ruckert C."/>
        </authorList>
    </citation>
    <scope>NUCLEOTIDE SEQUENCE</scope>
    <source>
        <strain evidence="2">KCTC 42097</strain>
    </source>
</reference>
<keyword evidence="3" id="KW-1185">Reference proteome</keyword>
<dbReference type="RefSeq" id="WP_189488228.1">
    <property type="nucleotide sequence ID" value="NZ_BMZO01000002.1"/>
</dbReference>
<dbReference type="Proteomes" id="UP000641137">
    <property type="component" value="Unassembled WGS sequence"/>
</dbReference>
<name>A0A8J3GGJ3_9HYPH</name>
<keyword evidence="1" id="KW-0732">Signal</keyword>
<evidence type="ECO:0000313" key="2">
    <source>
        <dbReference type="EMBL" id="GHC65757.1"/>
    </source>
</evidence>
<dbReference type="Gene3D" id="2.60.120.380">
    <property type="match status" value="1"/>
</dbReference>
<comment type="caution">
    <text evidence="2">The sequence shown here is derived from an EMBL/GenBank/DDBJ whole genome shotgun (WGS) entry which is preliminary data.</text>
</comment>
<proteinExistence type="predicted"/>
<dbReference type="PROSITE" id="PS51257">
    <property type="entry name" value="PROKAR_LIPOPROTEIN"/>
    <property type="match status" value="1"/>
</dbReference>
<evidence type="ECO:0000313" key="3">
    <source>
        <dbReference type="Proteomes" id="UP000641137"/>
    </source>
</evidence>
<dbReference type="EMBL" id="BMZO01000002">
    <property type="protein sequence ID" value="GHC65757.1"/>
    <property type="molecule type" value="Genomic_DNA"/>
</dbReference>
<accession>A0A8J3GGJ3</accession>
<evidence type="ECO:0000256" key="1">
    <source>
        <dbReference type="SAM" id="SignalP"/>
    </source>
</evidence>